<name>A0A6M3ZI63_BACSU</name>
<keyword evidence="1" id="KW-0472">Membrane</keyword>
<feature type="transmembrane region" description="Helical" evidence="1">
    <location>
        <begin position="178"/>
        <end position="197"/>
    </location>
</feature>
<dbReference type="RefSeq" id="WP_003243391.1">
    <property type="nucleotide sequence ID" value="NC_000964.3"/>
</dbReference>
<dbReference type="AlphaFoldDB" id="A0A6M3ZI63"/>
<sequence length="233" mass="26335">MKQSTVFTLLLLLIGMAAYSFGWVQAVAEAAAQYVQMINNDAVRLGLLACTAALLMLPAFLYLHYVTQSVKNMTAAFQKLTQSHQSCCDFQQHNLCSRYAEDVKSLRDSYKNVRQTYVMAAVLCQVIIFGCMFEIVKAVPFRLHTPPAFSMGLAMLLILYLLFCMRTYLRQLFRHGSLFRKVFAGALAAAGIWWMLSFSISELLFLIILAAIQQIGSFIYKRFSYHSTASLDL</sequence>
<dbReference type="SMR" id="A0A6M3ZI63"/>
<gene>
    <name evidence="2" type="primary">albG</name>
    <name evidence="2" type="ORF">HIR78_21455</name>
</gene>
<keyword evidence="1" id="KW-0812">Transmembrane</keyword>
<protein>
    <submittedName>
        <fullName evidence="2">Antilisterial bacteriocin subtilosin biosynthesis protein AlbG</fullName>
    </submittedName>
</protein>
<evidence type="ECO:0000256" key="1">
    <source>
        <dbReference type="SAM" id="Phobius"/>
    </source>
</evidence>
<dbReference type="EMBL" id="CP052842">
    <property type="protein sequence ID" value="QJP90423.1"/>
    <property type="molecule type" value="Genomic_DNA"/>
</dbReference>
<proteinExistence type="predicted"/>
<feature type="transmembrane region" description="Helical" evidence="1">
    <location>
        <begin position="42"/>
        <end position="63"/>
    </location>
</feature>
<dbReference type="RefSeq" id="NP_391623.1">
    <property type="nucleotide sequence ID" value="NC_000964.3"/>
</dbReference>
<feature type="transmembrane region" description="Helical" evidence="1">
    <location>
        <begin position="203"/>
        <end position="220"/>
    </location>
</feature>
<dbReference type="KEGG" id="bsu:BSU37430"/>
<keyword evidence="1" id="KW-1133">Transmembrane helix</keyword>
<evidence type="ECO:0000313" key="2">
    <source>
        <dbReference type="EMBL" id="QJP90423.1"/>
    </source>
</evidence>
<reference evidence="2" key="1">
    <citation type="submission" date="2020-04" db="EMBL/GenBank/DDBJ databases">
        <title>Phage recombination drives evolution of spore-forming Bacilli.</title>
        <authorList>
            <person name="Dragos A."/>
            <person name="Kovacs A.T."/>
        </authorList>
    </citation>
    <scope>NUCLEOTIDE SEQUENCE</scope>
    <source>
        <strain evidence="2">168</strain>
    </source>
</reference>
<accession>A0A6M3ZI63</accession>
<dbReference type="OrthoDB" id="2932400at2"/>
<dbReference type="GeneID" id="937060"/>
<organism evidence="2">
    <name type="scientific">Bacillus subtilis (strain 168)</name>
    <dbReference type="NCBI Taxonomy" id="224308"/>
    <lineage>
        <taxon>Bacteria</taxon>
        <taxon>Bacillati</taxon>
        <taxon>Bacillota</taxon>
        <taxon>Bacilli</taxon>
        <taxon>Bacillales</taxon>
        <taxon>Bacillaceae</taxon>
        <taxon>Bacillus</taxon>
    </lineage>
</organism>
<feature type="transmembrane region" description="Helical" evidence="1">
    <location>
        <begin position="117"/>
        <end position="136"/>
    </location>
</feature>
<feature type="transmembrane region" description="Helical" evidence="1">
    <location>
        <begin position="148"/>
        <end position="169"/>
    </location>
</feature>